<gene>
    <name evidence="10" type="ORF">J2S00_001421</name>
</gene>
<comment type="subunit">
    <text evidence="4">Homohexamer; trimer of dimers.</text>
</comment>
<evidence type="ECO:0000313" key="11">
    <source>
        <dbReference type="Proteomes" id="UP001232445"/>
    </source>
</evidence>
<dbReference type="SUPFAM" id="SSF51445">
    <property type="entry name" value="(Trans)glycosidases"/>
    <property type="match status" value="1"/>
</dbReference>
<dbReference type="InterPro" id="IPR017853">
    <property type="entry name" value="GH"/>
</dbReference>
<organism evidence="10 11">
    <name type="scientific">Caldalkalibacillus uzonensis</name>
    <dbReference type="NCBI Taxonomy" id="353224"/>
    <lineage>
        <taxon>Bacteria</taxon>
        <taxon>Bacillati</taxon>
        <taxon>Bacillota</taxon>
        <taxon>Bacilli</taxon>
        <taxon>Bacillales</taxon>
        <taxon>Bacillaceae</taxon>
        <taxon>Caldalkalibacillus</taxon>
    </lineage>
</organism>
<proteinExistence type="inferred from homology"/>
<dbReference type="Gene3D" id="2.60.40.1180">
    <property type="entry name" value="Golgi alpha-mannosidase II"/>
    <property type="match status" value="1"/>
</dbReference>
<keyword evidence="7" id="KW-0119">Carbohydrate metabolism</keyword>
<dbReference type="Pfam" id="PF06964">
    <property type="entry name" value="Alpha-L-AF_C"/>
    <property type="match status" value="1"/>
</dbReference>
<keyword evidence="6 10" id="KW-0378">Hydrolase</keyword>
<keyword evidence="8 10" id="KW-0326">Glycosidase</keyword>
<evidence type="ECO:0000256" key="6">
    <source>
        <dbReference type="ARBA" id="ARBA00022801"/>
    </source>
</evidence>
<evidence type="ECO:0000256" key="8">
    <source>
        <dbReference type="ARBA" id="ARBA00023295"/>
    </source>
</evidence>
<evidence type="ECO:0000259" key="9">
    <source>
        <dbReference type="SMART" id="SM00813"/>
    </source>
</evidence>
<evidence type="ECO:0000256" key="7">
    <source>
        <dbReference type="ARBA" id="ARBA00023277"/>
    </source>
</evidence>
<evidence type="ECO:0000256" key="2">
    <source>
        <dbReference type="ARBA" id="ARBA00004881"/>
    </source>
</evidence>
<evidence type="ECO:0000313" key="10">
    <source>
        <dbReference type="EMBL" id="MDQ0338635.1"/>
    </source>
</evidence>
<comment type="catalytic activity">
    <reaction evidence="1">
        <text>Hydrolysis of terminal non-reducing alpha-L-arabinofuranoside residues in alpha-L-arabinosides.</text>
        <dbReference type="EC" id="3.2.1.55"/>
    </reaction>
</comment>
<comment type="similarity">
    <text evidence="3">Belongs to the glycosyl hydrolase 51 family.</text>
</comment>
<dbReference type="SMART" id="SM00813">
    <property type="entry name" value="Alpha-L-AF_C"/>
    <property type="match status" value="1"/>
</dbReference>
<reference evidence="10 11" key="1">
    <citation type="submission" date="2023-07" db="EMBL/GenBank/DDBJ databases">
        <title>Genomic Encyclopedia of Type Strains, Phase IV (KMG-IV): sequencing the most valuable type-strain genomes for metagenomic binning, comparative biology and taxonomic classification.</title>
        <authorList>
            <person name="Goeker M."/>
        </authorList>
    </citation>
    <scope>NUCLEOTIDE SEQUENCE [LARGE SCALE GENOMIC DNA]</scope>
    <source>
        <strain evidence="10 11">DSM 17740</strain>
    </source>
</reference>
<dbReference type="PANTHER" id="PTHR43576:SF2">
    <property type="entry name" value="INTRACELLULAR EXO-ALPHA-L-ARABINOFURANOSIDASE 2"/>
    <property type="match status" value="1"/>
</dbReference>
<comment type="caution">
    <text evidence="10">The sequence shown here is derived from an EMBL/GenBank/DDBJ whole genome shotgun (WGS) entry which is preliminary data.</text>
</comment>
<comment type="pathway">
    <text evidence="2">Glycan metabolism.</text>
</comment>
<dbReference type="Gene3D" id="3.20.20.80">
    <property type="entry name" value="Glycosidases"/>
    <property type="match status" value="1"/>
</dbReference>
<accession>A0ABU0CQD9</accession>
<name>A0ABU0CQD9_9BACI</name>
<dbReference type="RefSeq" id="WP_307337288.1">
    <property type="nucleotide sequence ID" value="NZ_JAUSUQ010000004.1"/>
</dbReference>
<dbReference type="PANTHER" id="PTHR43576">
    <property type="entry name" value="ALPHA-L-ARABINOFURANOSIDASE C-RELATED"/>
    <property type="match status" value="1"/>
</dbReference>
<dbReference type="InterPro" id="IPR013780">
    <property type="entry name" value="Glyco_hydro_b"/>
</dbReference>
<dbReference type="EMBL" id="JAUSUQ010000004">
    <property type="protein sequence ID" value="MDQ0338635.1"/>
    <property type="molecule type" value="Genomic_DNA"/>
</dbReference>
<evidence type="ECO:0000256" key="1">
    <source>
        <dbReference type="ARBA" id="ARBA00001462"/>
    </source>
</evidence>
<sequence length="500" mass="57798">MENQVVINTDITKGKISRYIYGHFAEHLGRCIYEGIWVGEDSHIPNTYGIRQDVVEALKKIKVPVLRWPGGCFADEYHWKDGVGPRERRKKMINTHWGGVVENNHFGTHEFMLLCEMIGCEPYISGNVGSGTVQEMSEWIEYITFDGTSSMADWRRENGREKPWRLKYFGIGNENWGCGGHMHPQYYADLYRRYQTYVRNYGDNRLYKIACGPNTDDYEWMETVMREAHQWMDGISLHYYTVPGDWWTGKGSATDFDEKEWFVTLKKALRMEELITKHTNIMDKYDPEKRIGLIVDEWGTWYDVEPGTNPGFLYQQNTIRDALVAGVTFNIFNHHCDRVHMANLAQLVNVLQSVMLTDGEKMILTPTYHVFDMYQVHQDAWLLDTYLTSANYEHGGELLPQISVSASKDEIGLIHISLCNLSHESSAKVHIQLRGSDSAHFEVKGVELTAQDMRAHNTFEEPDAVEPTEYRRYTVTDQGIEAMLSPMSVTVLELNLKQEQ</sequence>
<feature type="domain" description="Alpha-L-arabinofuranosidase C-terminal" evidence="9">
    <location>
        <begin position="296"/>
        <end position="488"/>
    </location>
</feature>
<dbReference type="InterPro" id="IPR010720">
    <property type="entry name" value="Alpha-L-AF_C"/>
</dbReference>
<dbReference type="EC" id="3.2.1.55" evidence="5"/>
<dbReference type="Proteomes" id="UP001232445">
    <property type="component" value="Unassembled WGS sequence"/>
</dbReference>
<evidence type="ECO:0000256" key="4">
    <source>
        <dbReference type="ARBA" id="ARBA00011165"/>
    </source>
</evidence>
<dbReference type="InterPro" id="IPR055235">
    <property type="entry name" value="ASD1_cat"/>
</dbReference>
<dbReference type="GO" id="GO:0046556">
    <property type="term" value="F:alpha-L-arabinofuranosidase activity"/>
    <property type="evidence" value="ECO:0007669"/>
    <property type="project" value="UniProtKB-EC"/>
</dbReference>
<dbReference type="SUPFAM" id="SSF51011">
    <property type="entry name" value="Glycosyl hydrolase domain"/>
    <property type="match status" value="1"/>
</dbReference>
<protein>
    <recommendedName>
        <fullName evidence="5">non-reducing end alpha-L-arabinofuranosidase</fullName>
        <ecNumber evidence="5">3.2.1.55</ecNumber>
    </recommendedName>
</protein>
<evidence type="ECO:0000256" key="3">
    <source>
        <dbReference type="ARBA" id="ARBA00007186"/>
    </source>
</evidence>
<evidence type="ECO:0000256" key="5">
    <source>
        <dbReference type="ARBA" id="ARBA00012670"/>
    </source>
</evidence>
<dbReference type="Pfam" id="PF22848">
    <property type="entry name" value="ASD1_dom"/>
    <property type="match status" value="1"/>
</dbReference>
<keyword evidence="11" id="KW-1185">Reference proteome</keyword>